<dbReference type="Pfam" id="PF11999">
    <property type="entry name" value="Ice_binding"/>
    <property type="match status" value="1"/>
</dbReference>
<dbReference type="Proteomes" id="UP001596004">
    <property type="component" value="Unassembled WGS sequence"/>
</dbReference>
<evidence type="ECO:0000256" key="1">
    <source>
        <dbReference type="ARBA" id="ARBA00005445"/>
    </source>
</evidence>
<dbReference type="InterPro" id="IPR032109">
    <property type="entry name" value="Big_3_5"/>
</dbReference>
<sequence>MSRNYVRSLLTGALTILLATSGVAATSHGANAAATPINLGTAANFAVLGGSTVTNVGLTTVTGDLGVSPGTTVTGFPPGTVAGTIHAGDPTAAQAQIDLTAAYNDAVSRTPATTVPTELGGTTLTPGVYNSAAGTFSITGALTLDGQGDPNAVFIFQAATTLITAAASTVTLTGGAQACNVFWQVGSSATLGAASTLAGDILALTSITVGAGANVNGRLLARNGAVTLDSDTITAATCEPPDRSTTTTVNSSCAIDQLSPITFTATVKSPSGIVPTGPVEFFSDGVSLGTAQLNATGHAELTVANLPEGVHQITAVFTGTIDLDGSTSPPYTQRVDAQGFCQIAECWT</sequence>
<evidence type="ECO:0000256" key="3">
    <source>
        <dbReference type="SAM" id="SignalP"/>
    </source>
</evidence>
<proteinExistence type="inferred from homology"/>
<keyword evidence="6" id="KW-1185">Reference proteome</keyword>
<organism evidence="5 6">
    <name type="scientific">Sphaerisporangium dianthi</name>
    <dbReference type="NCBI Taxonomy" id="1436120"/>
    <lineage>
        <taxon>Bacteria</taxon>
        <taxon>Bacillati</taxon>
        <taxon>Actinomycetota</taxon>
        <taxon>Actinomycetes</taxon>
        <taxon>Streptosporangiales</taxon>
        <taxon>Streptosporangiaceae</taxon>
        <taxon>Sphaerisporangium</taxon>
    </lineage>
</organism>
<dbReference type="EMBL" id="JBHSFP010000047">
    <property type="protein sequence ID" value="MFC4536502.1"/>
    <property type="molecule type" value="Genomic_DNA"/>
</dbReference>
<evidence type="ECO:0000256" key="2">
    <source>
        <dbReference type="ARBA" id="ARBA00022729"/>
    </source>
</evidence>
<gene>
    <name evidence="5" type="ORF">ACFO60_37520</name>
</gene>
<reference evidence="6" key="1">
    <citation type="journal article" date="2019" name="Int. J. Syst. Evol. Microbiol.">
        <title>The Global Catalogue of Microorganisms (GCM) 10K type strain sequencing project: providing services to taxonomists for standard genome sequencing and annotation.</title>
        <authorList>
            <consortium name="The Broad Institute Genomics Platform"/>
            <consortium name="The Broad Institute Genome Sequencing Center for Infectious Disease"/>
            <person name="Wu L."/>
            <person name="Ma J."/>
        </authorList>
    </citation>
    <scope>NUCLEOTIDE SEQUENCE [LARGE SCALE GENOMIC DNA]</scope>
    <source>
        <strain evidence="6">CGMCC 4.7132</strain>
    </source>
</reference>
<dbReference type="InterPro" id="IPR021884">
    <property type="entry name" value="Ice-bd_prot"/>
</dbReference>
<name>A0ABV9CUX6_9ACTN</name>
<comment type="similarity">
    <text evidence="1">Belongs to the ice-binding protein family.</text>
</comment>
<feature type="chain" id="PRO_5046320696" evidence="3">
    <location>
        <begin position="33"/>
        <end position="348"/>
    </location>
</feature>
<dbReference type="RefSeq" id="WP_380851073.1">
    <property type="nucleotide sequence ID" value="NZ_JBHSFP010000047.1"/>
</dbReference>
<accession>A0ABV9CUX6</accession>
<evidence type="ECO:0000313" key="6">
    <source>
        <dbReference type="Proteomes" id="UP001596004"/>
    </source>
</evidence>
<dbReference type="Pfam" id="PF16640">
    <property type="entry name" value="Big_3_5"/>
    <property type="match status" value="1"/>
</dbReference>
<keyword evidence="2 3" id="KW-0732">Signal</keyword>
<evidence type="ECO:0000313" key="5">
    <source>
        <dbReference type="EMBL" id="MFC4536502.1"/>
    </source>
</evidence>
<protein>
    <submittedName>
        <fullName evidence="5">Ice-binding family protein</fullName>
    </submittedName>
</protein>
<comment type="caution">
    <text evidence="5">The sequence shown here is derived from an EMBL/GenBank/DDBJ whole genome shotgun (WGS) entry which is preliminary data.</text>
</comment>
<feature type="signal peptide" evidence="3">
    <location>
        <begin position="1"/>
        <end position="32"/>
    </location>
</feature>
<feature type="domain" description="Bacterial Ig-like" evidence="4">
    <location>
        <begin position="257"/>
        <end position="335"/>
    </location>
</feature>
<dbReference type="InterPro" id="IPR013783">
    <property type="entry name" value="Ig-like_fold"/>
</dbReference>
<evidence type="ECO:0000259" key="4">
    <source>
        <dbReference type="Pfam" id="PF16640"/>
    </source>
</evidence>
<dbReference type="Gene3D" id="2.60.40.10">
    <property type="entry name" value="Immunoglobulins"/>
    <property type="match status" value="1"/>
</dbReference>